<evidence type="ECO:0000313" key="2">
    <source>
        <dbReference type="WBParaSite" id="nRc.2.0.1.t17679-RA"/>
    </source>
</evidence>
<organism evidence="1 2">
    <name type="scientific">Romanomermis culicivorax</name>
    <name type="common">Nematode worm</name>
    <dbReference type="NCBI Taxonomy" id="13658"/>
    <lineage>
        <taxon>Eukaryota</taxon>
        <taxon>Metazoa</taxon>
        <taxon>Ecdysozoa</taxon>
        <taxon>Nematoda</taxon>
        <taxon>Enoplea</taxon>
        <taxon>Dorylaimia</taxon>
        <taxon>Mermithida</taxon>
        <taxon>Mermithoidea</taxon>
        <taxon>Mermithidae</taxon>
        <taxon>Romanomermis</taxon>
    </lineage>
</organism>
<dbReference type="AlphaFoldDB" id="A0A915IU06"/>
<protein>
    <submittedName>
        <fullName evidence="2">Uncharacterized protein</fullName>
    </submittedName>
</protein>
<accession>A0A915IU06</accession>
<dbReference type="WBParaSite" id="nRc.2.0.1.t17679-RA">
    <property type="protein sequence ID" value="nRc.2.0.1.t17679-RA"/>
    <property type="gene ID" value="nRc.2.0.1.g17679"/>
</dbReference>
<sequence>MHFLARQGLGFLQQRTHQTAGQKLLHDAFGFHFLQSGQTFRVTAVVEGRVAILRRRNAAACVRSATTKLKRKFSFRQKASVPNTKSRFYPVFPVTTKKGISGLNSIIWWSKVPGTAKFGNFVK</sequence>
<evidence type="ECO:0000313" key="1">
    <source>
        <dbReference type="Proteomes" id="UP000887565"/>
    </source>
</evidence>
<dbReference type="Proteomes" id="UP000887565">
    <property type="component" value="Unplaced"/>
</dbReference>
<reference evidence="2" key="1">
    <citation type="submission" date="2022-11" db="UniProtKB">
        <authorList>
            <consortium name="WormBaseParasite"/>
        </authorList>
    </citation>
    <scope>IDENTIFICATION</scope>
</reference>
<proteinExistence type="predicted"/>
<name>A0A915IU06_ROMCU</name>
<keyword evidence="1" id="KW-1185">Reference proteome</keyword>